<accession>A0A1Q9E3M2</accession>
<feature type="repeat" description="ANK" evidence="3">
    <location>
        <begin position="142"/>
        <end position="174"/>
    </location>
</feature>
<feature type="repeat" description="ANK" evidence="3">
    <location>
        <begin position="175"/>
        <end position="207"/>
    </location>
</feature>
<dbReference type="Proteomes" id="UP000186817">
    <property type="component" value="Unassembled WGS sequence"/>
</dbReference>
<dbReference type="InterPro" id="IPR002110">
    <property type="entry name" value="Ankyrin_rpt"/>
</dbReference>
<feature type="repeat" description="ANK" evidence="3">
    <location>
        <begin position="308"/>
        <end position="340"/>
    </location>
</feature>
<dbReference type="SMART" id="SM00248">
    <property type="entry name" value="ANK"/>
    <property type="match status" value="8"/>
</dbReference>
<proteinExistence type="predicted"/>
<protein>
    <submittedName>
        <fullName evidence="4">Ankyrin repeat domain-containing protein 17</fullName>
    </submittedName>
</protein>
<feature type="repeat" description="ANK" evidence="3">
    <location>
        <begin position="208"/>
        <end position="240"/>
    </location>
</feature>
<evidence type="ECO:0000313" key="4">
    <source>
        <dbReference type="EMBL" id="OLQ02026.1"/>
    </source>
</evidence>
<dbReference type="PRINTS" id="PR01415">
    <property type="entry name" value="ANKYRIN"/>
</dbReference>
<evidence type="ECO:0000256" key="1">
    <source>
        <dbReference type="ARBA" id="ARBA00022737"/>
    </source>
</evidence>
<keyword evidence="2 3" id="KW-0040">ANK repeat</keyword>
<feature type="repeat" description="ANK" evidence="3">
    <location>
        <begin position="242"/>
        <end position="274"/>
    </location>
</feature>
<sequence>MLRVRMLSGNWVASIPAVELGDVKSLKQRLHRLHGLPSRFRQRLFHEGSLLDDAAQLDSLRDLELLLLSYHPACQTSADELVTAAARGSVNEVEALLQKPREPHSTNADGNSPMETACSEGHAEVVSLLLEAGADKGVADNSGTTALMDACKEGHIEVVRLLLEAGADKDVGDNLGFTALMIACQKGRTEIARLLLEAGGDKDIINLSGTTALVYACQQGHTEVARLLLEAGADKDIATNVIGATALMAACQEGHIGVVSLLLEAGADKDYSSKTGVTALMGACQEGRTEVVRLLLEAGADKDVCNNRGFTALMIASQHGHAEVVRLLLETGASKDIATNDGVTALILAKRGTPVMVPPRWRRGHDEVVRLLQKVEVAVPAANTSPSGVPPSPSGARGTDAETLIALDSSVKQGLNRIWSTIIGSARRAYQKVTTFNKLFGEGDVRILSAIQAGPSLVPEYIMYHFWLPLTGLVATGFKAWRAEGFGAEKVGIVLIHSKLLQALVPSSSF</sequence>
<dbReference type="InterPro" id="IPR050889">
    <property type="entry name" value="Dendritic_Spine_Reg/Scaffold"/>
</dbReference>
<dbReference type="PROSITE" id="PS50297">
    <property type="entry name" value="ANK_REP_REGION"/>
    <property type="match status" value="7"/>
</dbReference>
<organism evidence="4 5">
    <name type="scientific">Symbiodinium microadriaticum</name>
    <name type="common">Dinoflagellate</name>
    <name type="synonym">Zooxanthella microadriatica</name>
    <dbReference type="NCBI Taxonomy" id="2951"/>
    <lineage>
        <taxon>Eukaryota</taxon>
        <taxon>Sar</taxon>
        <taxon>Alveolata</taxon>
        <taxon>Dinophyceae</taxon>
        <taxon>Suessiales</taxon>
        <taxon>Symbiodiniaceae</taxon>
        <taxon>Symbiodinium</taxon>
    </lineage>
</organism>
<dbReference type="Pfam" id="PF00023">
    <property type="entry name" value="Ank"/>
    <property type="match status" value="3"/>
</dbReference>
<evidence type="ECO:0000256" key="3">
    <source>
        <dbReference type="PROSITE-ProRule" id="PRU00023"/>
    </source>
</evidence>
<dbReference type="Pfam" id="PF12796">
    <property type="entry name" value="Ank_2"/>
    <property type="match status" value="2"/>
</dbReference>
<evidence type="ECO:0000256" key="2">
    <source>
        <dbReference type="ARBA" id="ARBA00023043"/>
    </source>
</evidence>
<name>A0A1Q9E3M2_SYMMI</name>
<keyword evidence="1" id="KW-0677">Repeat</keyword>
<evidence type="ECO:0000313" key="5">
    <source>
        <dbReference type="Proteomes" id="UP000186817"/>
    </source>
</evidence>
<feature type="repeat" description="ANK" evidence="3">
    <location>
        <begin position="275"/>
        <end position="307"/>
    </location>
</feature>
<dbReference type="OrthoDB" id="331470at2759"/>
<comment type="caution">
    <text evidence="4">The sequence shown here is derived from an EMBL/GenBank/DDBJ whole genome shotgun (WGS) entry which is preliminary data.</text>
</comment>
<feature type="repeat" description="ANK" evidence="3">
    <location>
        <begin position="109"/>
        <end position="141"/>
    </location>
</feature>
<keyword evidence="5" id="KW-1185">Reference proteome</keyword>
<dbReference type="SUPFAM" id="SSF48403">
    <property type="entry name" value="Ankyrin repeat"/>
    <property type="match status" value="1"/>
</dbReference>
<dbReference type="PANTHER" id="PTHR24166">
    <property type="entry name" value="ROLLING PEBBLES, ISOFORM B"/>
    <property type="match status" value="1"/>
</dbReference>
<dbReference type="InterPro" id="IPR036770">
    <property type="entry name" value="Ankyrin_rpt-contain_sf"/>
</dbReference>
<dbReference type="PROSITE" id="PS50088">
    <property type="entry name" value="ANK_REPEAT"/>
    <property type="match status" value="7"/>
</dbReference>
<reference evidence="4 5" key="1">
    <citation type="submission" date="2016-02" db="EMBL/GenBank/DDBJ databases">
        <title>Genome analysis of coral dinoflagellate symbionts highlights evolutionary adaptations to a symbiotic lifestyle.</title>
        <authorList>
            <person name="Aranda M."/>
            <person name="Li Y."/>
            <person name="Liew Y.J."/>
            <person name="Baumgarten S."/>
            <person name="Simakov O."/>
            <person name="Wilson M."/>
            <person name="Piel J."/>
            <person name="Ashoor H."/>
            <person name="Bougouffa S."/>
            <person name="Bajic V.B."/>
            <person name="Ryu T."/>
            <person name="Ravasi T."/>
            <person name="Bayer T."/>
            <person name="Micklem G."/>
            <person name="Kim H."/>
            <person name="Bhak J."/>
            <person name="Lajeunesse T.C."/>
            <person name="Voolstra C.R."/>
        </authorList>
    </citation>
    <scope>NUCLEOTIDE SEQUENCE [LARGE SCALE GENOMIC DNA]</scope>
    <source>
        <strain evidence="4 5">CCMP2467</strain>
    </source>
</reference>
<dbReference type="OMA" id="DACKEGH"/>
<dbReference type="Gene3D" id="1.25.40.20">
    <property type="entry name" value="Ankyrin repeat-containing domain"/>
    <property type="match status" value="3"/>
</dbReference>
<dbReference type="AlphaFoldDB" id="A0A1Q9E3M2"/>
<gene>
    <name evidence="4" type="primary">ANKRD17</name>
    <name evidence="4" type="ORF">AK812_SmicGene15182</name>
</gene>
<dbReference type="CDD" id="cd17039">
    <property type="entry name" value="Ubl_ubiquitin_like"/>
    <property type="match status" value="1"/>
</dbReference>
<dbReference type="PANTHER" id="PTHR24166:SF48">
    <property type="entry name" value="PROTEIN VAPYRIN"/>
    <property type="match status" value="1"/>
</dbReference>
<dbReference type="EMBL" id="LSRX01000275">
    <property type="protein sequence ID" value="OLQ02026.1"/>
    <property type="molecule type" value="Genomic_DNA"/>
</dbReference>